<evidence type="ECO:0000259" key="4">
    <source>
        <dbReference type="Pfam" id="PF01494"/>
    </source>
</evidence>
<name>A0AAV9NLX7_9EURO</name>
<dbReference type="GO" id="GO:0016491">
    <property type="term" value="F:oxidoreductase activity"/>
    <property type="evidence" value="ECO:0007669"/>
    <property type="project" value="UniProtKB-KW"/>
</dbReference>
<dbReference type="PANTHER" id="PTHR46865:SF2">
    <property type="entry name" value="MONOOXYGENASE"/>
    <property type="match status" value="1"/>
</dbReference>
<dbReference type="SUPFAM" id="SSF51905">
    <property type="entry name" value="FAD/NAD(P)-binding domain"/>
    <property type="match status" value="1"/>
</dbReference>
<dbReference type="RefSeq" id="XP_064710517.1">
    <property type="nucleotide sequence ID" value="XM_064851514.1"/>
</dbReference>
<evidence type="ECO:0000313" key="6">
    <source>
        <dbReference type="Proteomes" id="UP001358417"/>
    </source>
</evidence>
<dbReference type="Proteomes" id="UP001358417">
    <property type="component" value="Unassembled WGS sequence"/>
</dbReference>
<dbReference type="GO" id="GO:0071949">
    <property type="term" value="F:FAD binding"/>
    <property type="evidence" value="ECO:0007669"/>
    <property type="project" value="InterPro"/>
</dbReference>
<dbReference type="EMBL" id="JAVRRD010000003">
    <property type="protein sequence ID" value="KAK5061420.1"/>
    <property type="molecule type" value="Genomic_DNA"/>
</dbReference>
<dbReference type="InterPro" id="IPR002938">
    <property type="entry name" value="FAD-bd"/>
</dbReference>
<evidence type="ECO:0000256" key="2">
    <source>
        <dbReference type="ARBA" id="ARBA00022827"/>
    </source>
</evidence>
<dbReference type="Gene3D" id="3.30.9.10">
    <property type="entry name" value="D-Amino Acid Oxidase, subunit A, domain 2"/>
    <property type="match status" value="1"/>
</dbReference>
<organism evidence="5 6">
    <name type="scientific">Exophiala bonariae</name>
    <dbReference type="NCBI Taxonomy" id="1690606"/>
    <lineage>
        <taxon>Eukaryota</taxon>
        <taxon>Fungi</taxon>
        <taxon>Dikarya</taxon>
        <taxon>Ascomycota</taxon>
        <taxon>Pezizomycotina</taxon>
        <taxon>Eurotiomycetes</taxon>
        <taxon>Chaetothyriomycetidae</taxon>
        <taxon>Chaetothyriales</taxon>
        <taxon>Herpotrichiellaceae</taxon>
        <taxon>Exophiala</taxon>
    </lineage>
</organism>
<keyword evidence="6" id="KW-1185">Reference proteome</keyword>
<keyword evidence="2" id="KW-0274">FAD</keyword>
<comment type="caution">
    <text evidence="5">The sequence shown here is derived from an EMBL/GenBank/DDBJ whole genome shotgun (WGS) entry which is preliminary data.</text>
</comment>
<evidence type="ECO:0000256" key="1">
    <source>
        <dbReference type="ARBA" id="ARBA00022630"/>
    </source>
</evidence>
<sequence>MRVLISGAGIAGPTLAWFLAKTGTHIDIVEKSSTLRSNGNAVDFKGPAATVIRKMGLLDEIKRASTTEKGTHFVRHDGVPFATFPAKEGAWEGQSASLTSNIEILRGDLVAILYNATKTLSDVHYHFDTTVKDVISNEKDSVKVELSNGEVREYDVLVAADGQWSRLRKKCFPSDSVHVIDMGMYAAYWTIPRLETDEDWWSINVAPGSRLLSIRPDPHGTMRALVTHMPSNRDQKKLWLEASKGDRQTQEELLREEFSDAGWQAQRILNDLDQAPDLYFQAIQQIKMVKWSTSRIVCLGDTAYAPTPLTGMGTSLAMIGAYILAGELSKLQDNEPPAKALEAYEAIFRSYVEKEQNIPYFIPGIAHPKTKWKKWLLEMFLWVLSKVVALPWVSDRIDEGDKDEFAWPLYPKLEEEIPDQCIPR</sequence>
<dbReference type="Pfam" id="PF01494">
    <property type="entry name" value="FAD_binding_3"/>
    <property type="match status" value="1"/>
</dbReference>
<dbReference type="GeneID" id="89976128"/>
<accession>A0AAV9NLX7</accession>
<dbReference type="InterPro" id="IPR036188">
    <property type="entry name" value="FAD/NAD-bd_sf"/>
</dbReference>
<feature type="domain" description="FAD-binding" evidence="4">
    <location>
        <begin position="2"/>
        <end position="349"/>
    </location>
</feature>
<proteinExistence type="predicted"/>
<dbReference type="PANTHER" id="PTHR46865">
    <property type="entry name" value="OXIDOREDUCTASE-RELATED"/>
    <property type="match status" value="1"/>
</dbReference>
<dbReference type="Gene3D" id="3.50.50.60">
    <property type="entry name" value="FAD/NAD(P)-binding domain"/>
    <property type="match status" value="1"/>
</dbReference>
<evidence type="ECO:0000256" key="3">
    <source>
        <dbReference type="ARBA" id="ARBA00023002"/>
    </source>
</evidence>
<keyword evidence="3" id="KW-0560">Oxidoreductase</keyword>
<dbReference type="InterPro" id="IPR051704">
    <property type="entry name" value="FAD_aromatic-hydroxylase"/>
</dbReference>
<dbReference type="AlphaFoldDB" id="A0AAV9NLX7"/>
<gene>
    <name evidence="5" type="ORF">LTR84_007963</name>
</gene>
<evidence type="ECO:0000313" key="5">
    <source>
        <dbReference type="EMBL" id="KAK5061420.1"/>
    </source>
</evidence>
<dbReference type="PRINTS" id="PR00420">
    <property type="entry name" value="RNGMNOXGNASE"/>
</dbReference>
<keyword evidence="1" id="KW-0285">Flavoprotein</keyword>
<protein>
    <recommendedName>
        <fullName evidence="4">FAD-binding domain-containing protein</fullName>
    </recommendedName>
</protein>
<reference evidence="5 6" key="1">
    <citation type="submission" date="2023-08" db="EMBL/GenBank/DDBJ databases">
        <title>Black Yeasts Isolated from many extreme environments.</title>
        <authorList>
            <person name="Coleine C."/>
            <person name="Stajich J.E."/>
            <person name="Selbmann L."/>
        </authorList>
    </citation>
    <scope>NUCLEOTIDE SEQUENCE [LARGE SCALE GENOMIC DNA]</scope>
    <source>
        <strain evidence="5 6">CCFEE 5792</strain>
    </source>
</reference>